<dbReference type="STRING" id="576117.SAMN04488138_1401"/>
<protein>
    <submittedName>
        <fullName evidence="1">Uncharacterized protein</fullName>
    </submittedName>
</protein>
<sequence length="56" mass="5981">MRNTEDRDGKLGTCGTCGARGHYCFGPSNDGPSHDDWIGESGGKPCCHACYDKKST</sequence>
<accession>A0A1I3X6W4</accession>
<evidence type="ECO:0000313" key="1">
    <source>
        <dbReference type="EMBL" id="SFK14621.1"/>
    </source>
</evidence>
<dbReference type="AlphaFoldDB" id="A0A1I3X6W4"/>
<dbReference type="RefSeq" id="WP_156444333.1">
    <property type="nucleotide sequence ID" value="NZ_FORY01000040.1"/>
</dbReference>
<evidence type="ECO:0000313" key="2">
    <source>
        <dbReference type="Proteomes" id="UP000183299"/>
    </source>
</evidence>
<name>A0A1I3X6W4_9RHOB</name>
<proteinExistence type="predicted"/>
<keyword evidence="2" id="KW-1185">Reference proteome</keyword>
<reference evidence="1 2" key="1">
    <citation type="submission" date="2016-10" db="EMBL/GenBank/DDBJ databases">
        <authorList>
            <person name="de Groot N.N."/>
        </authorList>
    </citation>
    <scope>NUCLEOTIDE SEQUENCE [LARGE SCALE GENOMIC DNA]</scope>
    <source>
        <strain evidence="1 2">CGMCC 1.8891</strain>
    </source>
</reference>
<gene>
    <name evidence="1" type="ORF">SAMN04488138_1401</name>
</gene>
<dbReference type="EMBL" id="FORY01000040">
    <property type="protein sequence ID" value="SFK14621.1"/>
    <property type="molecule type" value="Genomic_DNA"/>
</dbReference>
<dbReference type="GeneID" id="98667190"/>
<organism evidence="1 2">
    <name type="scientific">Celeribacter halophilus</name>
    <dbReference type="NCBI Taxonomy" id="576117"/>
    <lineage>
        <taxon>Bacteria</taxon>
        <taxon>Pseudomonadati</taxon>
        <taxon>Pseudomonadota</taxon>
        <taxon>Alphaproteobacteria</taxon>
        <taxon>Rhodobacterales</taxon>
        <taxon>Roseobacteraceae</taxon>
        <taxon>Celeribacter</taxon>
    </lineage>
</organism>
<dbReference type="Proteomes" id="UP000183299">
    <property type="component" value="Unassembled WGS sequence"/>
</dbReference>